<name>A0A261SD11_9BORD</name>
<dbReference type="Proteomes" id="UP000217005">
    <property type="component" value="Unassembled WGS sequence"/>
</dbReference>
<evidence type="ECO:0000313" key="2">
    <source>
        <dbReference type="EMBL" id="OZI35236.1"/>
    </source>
</evidence>
<protein>
    <recommendedName>
        <fullName evidence="4">CbrC family protein</fullName>
    </recommendedName>
</protein>
<sequence>MDLPTFKYHPHPLATGSIVESDNPCVCCGQARGFVYAGPVYAEDDYDECICPWCIADGSAAERLEASFTDDEGIGGAPWDEVDDEIIEEVAQRTPGFGGWQQERWWTHCDDAAAFIGHAGQAELRALGPDAIAAIRDDTGLPEGPQWQSFFEALSMDEPPTAYVFRCLHCGAYGGYQDAT</sequence>
<gene>
    <name evidence="2" type="ORF">CEG14_09020</name>
</gene>
<dbReference type="InterPro" id="IPR005363">
    <property type="entry name" value="UPF0167"/>
</dbReference>
<evidence type="ECO:0008006" key="4">
    <source>
        <dbReference type="Google" id="ProtNLM"/>
    </source>
</evidence>
<organism evidence="2 3">
    <name type="scientific">Bordetella genomosp. 1</name>
    <dbReference type="NCBI Taxonomy" id="1395607"/>
    <lineage>
        <taxon>Bacteria</taxon>
        <taxon>Pseudomonadati</taxon>
        <taxon>Pseudomonadota</taxon>
        <taxon>Betaproteobacteria</taxon>
        <taxon>Burkholderiales</taxon>
        <taxon>Alcaligenaceae</taxon>
        <taxon>Bordetella</taxon>
    </lineage>
</organism>
<comment type="similarity">
    <text evidence="1">Belongs to the UPF0167 family.</text>
</comment>
<dbReference type="AlphaFoldDB" id="A0A261SD11"/>
<evidence type="ECO:0000313" key="3">
    <source>
        <dbReference type="Proteomes" id="UP000217005"/>
    </source>
</evidence>
<dbReference type="EMBL" id="NEVL01000003">
    <property type="protein sequence ID" value="OZI35236.1"/>
    <property type="molecule type" value="Genomic_DNA"/>
</dbReference>
<dbReference type="OrthoDB" id="7065534at2"/>
<reference evidence="2 3" key="1">
    <citation type="submission" date="2017-05" db="EMBL/GenBank/DDBJ databases">
        <title>Complete and WGS of Bordetella genogroups.</title>
        <authorList>
            <person name="Spilker T."/>
            <person name="LiPuma J."/>
        </authorList>
    </citation>
    <scope>NUCLEOTIDE SEQUENCE [LARGE SCALE GENOMIC DNA]</scope>
    <source>
        <strain evidence="2 3">AU17610</strain>
    </source>
</reference>
<dbReference type="Pfam" id="PF03691">
    <property type="entry name" value="UPF0167"/>
    <property type="match status" value="1"/>
</dbReference>
<accession>A0A261SD11</accession>
<proteinExistence type="inferred from homology"/>
<evidence type="ECO:0000256" key="1">
    <source>
        <dbReference type="ARBA" id="ARBA00008525"/>
    </source>
</evidence>
<dbReference type="RefSeq" id="WP_094826046.1">
    <property type="nucleotide sequence ID" value="NZ_NEVL01000003.1"/>
</dbReference>
<comment type="caution">
    <text evidence="2">The sequence shown here is derived from an EMBL/GenBank/DDBJ whole genome shotgun (WGS) entry which is preliminary data.</text>
</comment>